<organism evidence="1 2">
    <name type="scientific">Drosophila navojoa</name>
    <name type="common">Fruit fly</name>
    <dbReference type="NCBI Taxonomy" id="7232"/>
    <lineage>
        <taxon>Eukaryota</taxon>
        <taxon>Metazoa</taxon>
        <taxon>Ecdysozoa</taxon>
        <taxon>Arthropoda</taxon>
        <taxon>Hexapoda</taxon>
        <taxon>Insecta</taxon>
        <taxon>Pterygota</taxon>
        <taxon>Neoptera</taxon>
        <taxon>Endopterygota</taxon>
        <taxon>Diptera</taxon>
        <taxon>Brachycera</taxon>
        <taxon>Muscomorpha</taxon>
        <taxon>Ephydroidea</taxon>
        <taxon>Drosophilidae</taxon>
        <taxon>Drosophila</taxon>
    </lineage>
</organism>
<proteinExistence type="predicted"/>
<protein>
    <submittedName>
        <fullName evidence="1">Uncharacterized protein</fullName>
    </submittedName>
</protein>
<dbReference type="EMBL" id="LSRL02000036">
    <property type="protein sequence ID" value="TDG48111.1"/>
    <property type="molecule type" value="Genomic_DNA"/>
</dbReference>
<gene>
    <name evidence="1" type="ORF">AWZ03_005528</name>
</gene>
<evidence type="ECO:0000313" key="2">
    <source>
        <dbReference type="Proteomes" id="UP000295192"/>
    </source>
</evidence>
<keyword evidence="2" id="KW-1185">Reference proteome</keyword>
<evidence type="ECO:0000313" key="1">
    <source>
        <dbReference type="EMBL" id="TDG48111.1"/>
    </source>
</evidence>
<reference evidence="1 2" key="1">
    <citation type="journal article" date="2019" name="J. Hered.">
        <title>An Improved Genome Assembly for Drosophila navojoa, the Basal Species in the mojavensis Cluster.</title>
        <authorList>
            <person name="Vanderlinde T."/>
            <person name="Dupim E.G."/>
            <person name="Nazario-Yepiz N.O."/>
            <person name="Carvalho A.B."/>
        </authorList>
    </citation>
    <scope>NUCLEOTIDE SEQUENCE [LARGE SCALE GENOMIC DNA]</scope>
    <source>
        <strain evidence="1">Navoj_Jal97</strain>
        <tissue evidence="1">Whole organism</tissue>
    </source>
</reference>
<sequence>MAWSFFRILWTVTVTVVLQSQYAVPLHLYVLTPTLRLAQPTESQLQLPPLLPAEEREMELSGVVQGRDLLLEMQQLMNSFNRLLQSNNTAKKKKKPPFSFPFYYKPFLDRLGFGNLTLNLAFTFNFMNTNSFAIGN</sequence>
<dbReference type="AlphaFoldDB" id="A0A484BK33"/>
<dbReference type="Proteomes" id="UP000295192">
    <property type="component" value="Unassembled WGS sequence"/>
</dbReference>
<comment type="caution">
    <text evidence="1">The sequence shown here is derived from an EMBL/GenBank/DDBJ whole genome shotgun (WGS) entry which is preliminary data.</text>
</comment>
<accession>A0A484BK33</accession>
<name>A0A484BK33_DRONA</name>